<dbReference type="AlphaFoldDB" id="A0AAW1TVF4"/>
<keyword evidence="2 5" id="KW-0812">Transmembrane</keyword>
<feature type="transmembrane region" description="Helical" evidence="5">
    <location>
        <begin position="43"/>
        <end position="66"/>
    </location>
</feature>
<name>A0AAW1TVF4_9CUCU</name>
<evidence type="ECO:0000256" key="5">
    <source>
        <dbReference type="SAM" id="Phobius"/>
    </source>
</evidence>
<dbReference type="GO" id="GO:0005774">
    <property type="term" value="C:vacuolar membrane"/>
    <property type="evidence" value="ECO:0007669"/>
    <property type="project" value="TreeGrafter"/>
</dbReference>
<keyword evidence="4 5" id="KW-0472">Membrane</keyword>
<comment type="subcellular location">
    <subcellularLocation>
        <location evidence="1">Membrane</location>
        <topology evidence="1">Multi-pass membrane protein</topology>
    </subcellularLocation>
</comment>
<dbReference type="Gene3D" id="1.20.1740.10">
    <property type="entry name" value="Amino acid/polyamine transporter I"/>
    <property type="match status" value="1"/>
</dbReference>
<dbReference type="PANTHER" id="PTHR22950:SF494">
    <property type="entry name" value="GH04538P"/>
    <property type="match status" value="1"/>
</dbReference>
<feature type="transmembrane region" description="Helical" evidence="5">
    <location>
        <begin position="383"/>
        <end position="403"/>
    </location>
</feature>
<evidence type="ECO:0000313" key="8">
    <source>
        <dbReference type="Proteomes" id="UP001431783"/>
    </source>
</evidence>
<keyword evidence="3 5" id="KW-1133">Transmembrane helix</keyword>
<reference evidence="7 8" key="1">
    <citation type="submission" date="2023-03" db="EMBL/GenBank/DDBJ databases">
        <title>Genome insight into feeding habits of ladybird beetles.</title>
        <authorList>
            <person name="Li H.-S."/>
            <person name="Huang Y.-H."/>
            <person name="Pang H."/>
        </authorList>
    </citation>
    <scope>NUCLEOTIDE SEQUENCE [LARGE SCALE GENOMIC DNA]</scope>
    <source>
        <strain evidence="7">SYSU_2023b</strain>
        <tissue evidence="7">Whole body</tissue>
    </source>
</reference>
<sequence>MISCSSINTHNGIKVPVRKKKKSIAEKLYDMYEHRILEHPNTFYGALMHMVKSSLGTGILAIPLAFKNAGLMVGLVLTILAGLLMLHTVQILIEASHHMSTLTRVPSMGFSDTAEAVFKHGPKPFRRWSTFARLFVDIGMALTYLSGNGVYIVFIGDSLEQITHYFFPNYNIPSIWLILIVTALLIFFCQIRHLKFLVPFSVIANITMLTAFGITFFYMFKRIPDVNVKDLYLARDIRGAIKFLSTIVFCLEGIGTLLPLENSMQKPQFLGCPGVLSIGVSFLMITYSTVGFFGYYAFGEDTKASITYNLNGDGISMVGTICIVIAIFFTYMLQFYVPMEITWRNVSPYVPIKYENTFQIVYRTVAVILVTILAIVIPDLSTIIDIVGSVFMSTLGLFVPCALNTLLNWDKGLGKFRWKLYKNLCIMTLSLFILCSGIYFSLDSLLHPEKKDSPKS</sequence>
<evidence type="ECO:0000313" key="7">
    <source>
        <dbReference type="EMBL" id="KAK9875546.1"/>
    </source>
</evidence>
<evidence type="ECO:0000256" key="1">
    <source>
        <dbReference type="ARBA" id="ARBA00004141"/>
    </source>
</evidence>
<feature type="transmembrane region" description="Helical" evidence="5">
    <location>
        <begin position="134"/>
        <end position="155"/>
    </location>
</feature>
<feature type="transmembrane region" description="Helical" evidence="5">
    <location>
        <begin position="196"/>
        <end position="220"/>
    </location>
</feature>
<protein>
    <recommendedName>
        <fullName evidence="6">Amino acid transporter transmembrane domain-containing protein</fullName>
    </recommendedName>
</protein>
<feature type="transmembrane region" description="Helical" evidence="5">
    <location>
        <begin position="424"/>
        <end position="442"/>
    </location>
</feature>
<comment type="caution">
    <text evidence="7">The sequence shown here is derived from an EMBL/GenBank/DDBJ whole genome shotgun (WGS) entry which is preliminary data.</text>
</comment>
<evidence type="ECO:0000256" key="3">
    <source>
        <dbReference type="ARBA" id="ARBA00022989"/>
    </source>
</evidence>
<gene>
    <name evidence="7" type="ORF">WA026_009354</name>
</gene>
<dbReference type="Proteomes" id="UP001431783">
    <property type="component" value="Unassembled WGS sequence"/>
</dbReference>
<proteinExistence type="predicted"/>
<feature type="transmembrane region" description="Helical" evidence="5">
    <location>
        <begin position="272"/>
        <end position="298"/>
    </location>
</feature>
<feature type="transmembrane region" description="Helical" evidence="5">
    <location>
        <begin position="240"/>
        <end position="260"/>
    </location>
</feature>
<accession>A0AAW1TVF4</accession>
<dbReference type="EMBL" id="JARQZJ010000034">
    <property type="protein sequence ID" value="KAK9875546.1"/>
    <property type="molecule type" value="Genomic_DNA"/>
</dbReference>
<feature type="transmembrane region" description="Helical" evidence="5">
    <location>
        <begin position="318"/>
        <end position="339"/>
    </location>
</feature>
<dbReference type="PANTHER" id="PTHR22950">
    <property type="entry name" value="AMINO ACID TRANSPORTER"/>
    <property type="match status" value="1"/>
</dbReference>
<evidence type="ECO:0000256" key="2">
    <source>
        <dbReference type="ARBA" id="ARBA00022692"/>
    </source>
</evidence>
<keyword evidence="8" id="KW-1185">Reference proteome</keyword>
<evidence type="ECO:0000256" key="4">
    <source>
        <dbReference type="ARBA" id="ARBA00023136"/>
    </source>
</evidence>
<feature type="transmembrane region" description="Helical" evidence="5">
    <location>
        <begin position="170"/>
        <end position="189"/>
    </location>
</feature>
<organism evidence="7 8">
    <name type="scientific">Henosepilachna vigintioctopunctata</name>
    <dbReference type="NCBI Taxonomy" id="420089"/>
    <lineage>
        <taxon>Eukaryota</taxon>
        <taxon>Metazoa</taxon>
        <taxon>Ecdysozoa</taxon>
        <taxon>Arthropoda</taxon>
        <taxon>Hexapoda</taxon>
        <taxon>Insecta</taxon>
        <taxon>Pterygota</taxon>
        <taxon>Neoptera</taxon>
        <taxon>Endopterygota</taxon>
        <taxon>Coleoptera</taxon>
        <taxon>Polyphaga</taxon>
        <taxon>Cucujiformia</taxon>
        <taxon>Coccinelloidea</taxon>
        <taxon>Coccinellidae</taxon>
        <taxon>Epilachninae</taxon>
        <taxon>Epilachnini</taxon>
        <taxon>Henosepilachna</taxon>
    </lineage>
</organism>
<feature type="transmembrane region" description="Helical" evidence="5">
    <location>
        <begin position="360"/>
        <end position="377"/>
    </location>
</feature>
<feature type="domain" description="Amino acid transporter transmembrane" evidence="6">
    <location>
        <begin position="42"/>
        <end position="441"/>
    </location>
</feature>
<dbReference type="InterPro" id="IPR013057">
    <property type="entry name" value="AA_transpt_TM"/>
</dbReference>
<dbReference type="Pfam" id="PF01490">
    <property type="entry name" value="Aa_trans"/>
    <property type="match status" value="1"/>
</dbReference>
<dbReference type="GO" id="GO:0015179">
    <property type="term" value="F:L-amino acid transmembrane transporter activity"/>
    <property type="evidence" value="ECO:0007669"/>
    <property type="project" value="TreeGrafter"/>
</dbReference>
<feature type="transmembrane region" description="Helical" evidence="5">
    <location>
        <begin position="72"/>
        <end position="93"/>
    </location>
</feature>
<evidence type="ECO:0000259" key="6">
    <source>
        <dbReference type="Pfam" id="PF01490"/>
    </source>
</evidence>